<evidence type="ECO:0000259" key="9">
    <source>
        <dbReference type="Pfam" id="PF02714"/>
    </source>
</evidence>
<dbReference type="InterPro" id="IPR027815">
    <property type="entry name" value="CSC1/OSCA1-like_cyt"/>
</dbReference>
<dbReference type="RefSeq" id="XP_033597762.1">
    <property type="nucleotide sequence ID" value="XM_033744438.1"/>
</dbReference>
<feature type="transmembrane region" description="Helical" evidence="8">
    <location>
        <begin position="556"/>
        <end position="576"/>
    </location>
</feature>
<feature type="transmembrane region" description="Helical" evidence="8">
    <location>
        <begin position="661"/>
        <end position="681"/>
    </location>
</feature>
<feature type="transmembrane region" description="Helical" evidence="8">
    <location>
        <begin position="597"/>
        <end position="616"/>
    </location>
</feature>
<accession>A0A6A6W2Q2</accession>
<feature type="transmembrane region" description="Helical" evidence="8">
    <location>
        <begin position="156"/>
        <end position="175"/>
    </location>
</feature>
<comment type="subcellular location">
    <subcellularLocation>
        <location evidence="1">Membrane</location>
        <topology evidence="1">Multi-pass membrane protein</topology>
    </subcellularLocation>
</comment>
<feature type="transmembrane region" description="Helical" evidence="8">
    <location>
        <begin position="28"/>
        <end position="49"/>
    </location>
</feature>
<evidence type="ECO:0000313" key="14">
    <source>
        <dbReference type="Proteomes" id="UP000799437"/>
    </source>
</evidence>
<feature type="domain" description="CSC1/OSCA1-like N-terminal transmembrane" evidence="11">
    <location>
        <begin position="28"/>
        <end position="177"/>
    </location>
</feature>
<organism evidence="13 14">
    <name type="scientific">Pseudovirgaria hyperparasitica</name>
    <dbReference type="NCBI Taxonomy" id="470096"/>
    <lineage>
        <taxon>Eukaryota</taxon>
        <taxon>Fungi</taxon>
        <taxon>Dikarya</taxon>
        <taxon>Ascomycota</taxon>
        <taxon>Pezizomycotina</taxon>
        <taxon>Dothideomycetes</taxon>
        <taxon>Dothideomycetes incertae sedis</taxon>
        <taxon>Acrospermales</taxon>
        <taxon>Acrospermaceae</taxon>
        <taxon>Pseudovirgaria</taxon>
    </lineage>
</organism>
<dbReference type="InterPro" id="IPR045122">
    <property type="entry name" value="Csc1-like"/>
</dbReference>
<dbReference type="GO" id="GO:0005227">
    <property type="term" value="F:calcium-activated cation channel activity"/>
    <property type="evidence" value="ECO:0007669"/>
    <property type="project" value="InterPro"/>
</dbReference>
<feature type="transmembrane region" description="Helical" evidence="8">
    <location>
        <begin position="622"/>
        <end position="640"/>
    </location>
</feature>
<feature type="domain" description="10TM putative phosphate transporter extracellular tail" evidence="10">
    <location>
        <begin position="776"/>
        <end position="862"/>
    </location>
</feature>
<evidence type="ECO:0000259" key="11">
    <source>
        <dbReference type="Pfam" id="PF13967"/>
    </source>
</evidence>
<feature type="region of interest" description="Disordered" evidence="7">
    <location>
        <begin position="273"/>
        <end position="293"/>
    </location>
</feature>
<feature type="domain" description="CSC1/OSCA1-like 7TM region" evidence="9">
    <location>
        <begin position="405"/>
        <end position="679"/>
    </location>
</feature>
<evidence type="ECO:0000256" key="3">
    <source>
        <dbReference type="ARBA" id="ARBA00022448"/>
    </source>
</evidence>
<evidence type="ECO:0000256" key="7">
    <source>
        <dbReference type="SAM" id="MobiDB-lite"/>
    </source>
</evidence>
<sequence>MDGTATHPLYPRQSAQTAKENSNSVQGFTTVLVTVGAVALVWLSVFLLIRTKFPRRYLPRTFVKSLRPHERTPAPPNGVTNWFGAFWSLPDSHVLQHSSLDGYFFLRFLKIAIVICLVGCVITFPVLFPVDATGGGTNKQLDIITLGNISNNYYRLLAHAGCAYIFFGFVLFMITRESIFYINLRQAFLMSPMYAQRMSSRTVLYTSVPDYYLDEGKMREMLGPSVRQIWLPTDTTELEDLVSQRDKATLKLEGAETKLGKLANAARLKAIKKGGKSEHEDTALTGQEESGHVASRWIAPKQRPTHRLKPLIGKKVDTINWARDELAKLIPQVAAEQQKHRAATDVKKINSVFVEFDSVNEAQAAFQSLTHHQVLHMSPRYTGINPEQVIWSNLKIKWWERVMRGFLATAVVTALVIFWSIPVSFSGFVSNIDNLIAIPAFSWLSFINSIPGAIRGVITGLLPVIYLAVLMALLPPFLRFMAKVSGDPTLSAVELSMQNYYFAFQVVQVFFVATVASAVASSVTDILDDPGSVTSLLSENIPKASNFYLSYFTLQGLQGINSILVGLIGVFISIILSKILDTTPRKIYKRWTSFMGLGWGTVFPVYTNLLVIAIIYSCIAPLVLFFAAVGFFLFYLAYRYNLLYVYDINVDTQGLVYPRALQHLFVGLYVAEICLIGLFAINSGNSIGALISLILMIIFIIFTALYHISLSNALGPLLTYLPKSLQAEEQHLMSLETGLNGTGESSSAVPDKNGGEYNSEKQSPAPHPKPNMLTKFLKPHIYNDYQTMRRMVPRSFVNVEYEPQIERDAFFHPAIRSEPMLIWIPRDPCGVSKQEIADTSKVIPITDEAAHLDDKNKIVWDADANEGVAPIHEEKIYY</sequence>
<dbReference type="GO" id="GO:0005886">
    <property type="term" value="C:plasma membrane"/>
    <property type="evidence" value="ECO:0007669"/>
    <property type="project" value="TreeGrafter"/>
</dbReference>
<proteinExistence type="inferred from homology"/>
<feature type="transmembrane region" description="Helical" evidence="8">
    <location>
        <begin position="108"/>
        <end position="128"/>
    </location>
</feature>
<evidence type="ECO:0000259" key="12">
    <source>
        <dbReference type="Pfam" id="PF14703"/>
    </source>
</evidence>
<evidence type="ECO:0000256" key="5">
    <source>
        <dbReference type="ARBA" id="ARBA00022989"/>
    </source>
</evidence>
<keyword evidence="6 8" id="KW-0472">Membrane</keyword>
<evidence type="ECO:0000256" key="4">
    <source>
        <dbReference type="ARBA" id="ARBA00022692"/>
    </source>
</evidence>
<evidence type="ECO:0000313" key="13">
    <source>
        <dbReference type="EMBL" id="KAF2755311.1"/>
    </source>
</evidence>
<feature type="transmembrane region" description="Helical" evidence="8">
    <location>
        <begin position="402"/>
        <end position="421"/>
    </location>
</feature>
<dbReference type="EMBL" id="ML996577">
    <property type="protein sequence ID" value="KAF2755311.1"/>
    <property type="molecule type" value="Genomic_DNA"/>
</dbReference>
<keyword evidence="3" id="KW-0813">Transport</keyword>
<evidence type="ECO:0000256" key="6">
    <source>
        <dbReference type="ARBA" id="ARBA00023136"/>
    </source>
</evidence>
<dbReference type="OrthoDB" id="1076608at2759"/>
<keyword evidence="5 8" id="KW-1133">Transmembrane helix</keyword>
<evidence type="ECO:0000256" key="2">
    <source>
        <dbReference type="ARBA" id="ARBA00007779"/>
    </source>
</evidence>
<dbReference type="Pfam" id="PF14703">
    <property type="entry name" value="PHM7_cyt"/>
    <property type="match status" value="1"/>
</dbReference>
<protein>
    <submittedName>
        <fullName evidence="13">DUF221-domain-containing protein</fullName>
    </submittedName>
</protein>
<dbReference type="PANTHER" id="PTHR13018">
    <property type="entry name" value="PROBABLE MEMBRANE PROTEIN DUF221-RELATED"/>
    <property type="match status" value="1"/>
</dbReference>
<feature type="transmembrane region" description="Helical" evidence="8">
    <location>
        <begin position="499"/>
        <end position="520"/>
    </location>
</feature>
<evidence type="ECO:0000256" key="1">
    <source>
        <dbReference type="ARBA" id="ARBA00004141"/>
    </source>
</evidence>
<gene>
    <name evidence="13" type="ORF">EJ05DRAFT_478330</name>
</gene>
<name>A0A6A6W2Q2_9PEZI</name>
<evidence type="ECO:0000256" key="8">
    <source>
        <dbReference type="SAM" id="Phobius"/>
    </source>
</evidence>
<feature type="compositionally biased region" description="Polar residues" evidence="7">
    <location>
        <begin position="738"/>
        <end position="748"/>
    </location>
</feature>
<feature type="transmembrane region" description="Helical" evidence="8">
    <location>
        <begin position="687"/>
        <end position="708"/>
    </location>
</feature>
<comment type="similarity">
    <text evidence="2">Belongs to the CSC1 (TC 1.A.17) family.</text>
</comment>
<reference evidence="13" key="1">
    <citation type="journal article" date="2020" name="Stud. Mycol.">
        <title>101 Dothideomycetes genomes: a test case for predicting lifestyles and emergence of pathogens.</title>
        <authorList>
            <person name="Haridas S."/>
            <person name="Albert R."/>
            <person name="Binder M."/>
            <person name="Bloem J."/>
            <person name="Labutti K."/>
            <person name="Salamov A."/>
            <person name="Andreopoulos B."/>
            <person name="Baker S."/>
            <person name="Barry K."/>
            <person name="Bills G."/>
            <person name="Bluhm B."/>
            <person name="Cannon C."/>
            <person name="Castanera R."/>
            <person name="Culley D."/>
            <person name="Daum C."/>
            <person name="Ezra D."/>
            <person name="Gonzalez J."/>
            <person name="Henrissat B."/>
            <person name="Kuo A."/>
            <person name="Liang C."/>
            <person name="Lipzen A."/>
            <person name="Lutzoni F."/>
            <person name="Magnuson J."/>
            <person name="Mondo S."/>
            <person name="Nolan M."/>
            <person name="Ohm R."/>
            <person name="Pangilinan J."/>
            <person name="Park H.-J."/>
            <person name="Ramirez L."/>
            <person name="Alfaro M."/>
            <person name="Sun H."/>
            <person name="Tritt A."/>
            <person name="Yoshinaga Y."/>
            <person name="Zwiers L.-H."/>
            <person name="Turgeon B."/>
            <person name="Goodwin S."/>
            <person name="Spatafora J."/>
            <person name="Crous P."/>
            <person name="Grigoriev I."/>
        </authorList>
    </citation>
    <scope>NUCLEOTIDE SEQUENCE</scope>
    <source>
        <strain evidence="13">CBS 121739</strain>
    </source>
</reference>
<dbReference type="PANTHER" id="PTHR13018:SF26">
    <property type="entry name" value="DOMAIN PROTEIN, PUTATIVE (AFU_ORTHOLOGUE AFUA_5G10920)-RELATED"/>
    <property type="match status" value="1"/>
</dbReference>
<dbReference type="AlphaFoldDB" id="A0A6A6W2Q2"/>
<dbReference type="InterPro" id="IPR022257">
    <property type="entry name" value="PHM7_ext"/>
</dbReference>
<evidence type="ECO:0000259" key="10">
    <source>
        <dbReference type="Pfam" id="PF12621"/>
    </source>
</evidence>
<dbReference type="GeneID" id="54485492"/>
<dbReference type="Pfam" id="PF12621">
    <property type="entry name" value="PHM7_ext"/>
    <property type="match status" value="1"/>
</dbReference>
<feature type="transmembrane region" description="Helical" evidence="8">
    <location>
        <begin position="453"/>
        <end position="478"/>
    </location>
</feature>
<feature type="domain" description="CSC1/OSCA1-like cytosolic" evidence="12">
    <location>
        <begin position="200"/>
        <end position="393"/>
    </location>
</feature>
<keyword evidence="14" id="KW-1185">Reference proteome</keyword>
<dbReference type="InterPro" id="IPR032880">
    <property type="entry name" value="CSC1/OSCA1-like_N"/>
</dbReference>
<feature type="region of interest" description="Disordered" evidence="7">
    <location>
        <begin position="738"/>
        <end position="771"/>
    </location>
</feature>
<dbReference type="Proteomes" id="UP000799437">
    <property type="component" value="Unassembled WGS sequence"/>
</dbReference>
<dbReference type="InterPro" id="IPR003864">
    <property type="entry name" value="CSC1/OSCA1-like_7TM"/>
</dbReference>
<dbReference type="Pfam" id="PF02714">
    <property type="entry name" value="RSN1_7TM"/>
    <property type="match status" value="1"/>
</dbReference>
<keyword evidence="4 8" id="KW-0812">Transmembrane</keyword>
<dbReference type="Pfam" id="PF13967">
    <property type="entry name" value="RSN1_TM"/>
    <property type="match status" value="1"/>
</dbReference>